<dbReference type="GO" id="GO:0016887">
    <property type="term" value="F:ATP hydrolysis activity"/>
    <property type="evidence" value="ECO:0007669"/>
    <property type="project" value="InterPro"/>
</dbReference>
<dbReference type="InterPro" id="IPR003593">
    <property type="entry name" value="AAA+_ATPase"/>
</dbReference>
<keyword evidence="5 14" id="KW-0812">Transmembrane</keyword>
<evidence type="ECO:0000259" key="16">
    <source>
        <dbReference type="PROSITE" id="PS50929"/>
    </source>
</evidence>
<comment type="subcellular location">
    <subcellularLocation>
        <location evidence="1">Vacuole membrane</location>
        <topology evidence="1">Multi-pass membrane protein</topology>
    </subcellularLocation>
</comment>
<evidence type="ECO:0000256" key="5">
    <source>
        <dbReference type="ARBA" id="ARBA00022692"/>
    </source>
</evidence>
<feature type="transmembrane region" description="Helical" evidence="14">
    <location>
        <begin position="112"/>
        <end position="131"/>
    </location>
</feature>
<dbReference type="InterPro" id="IPR011527">
    <property type="entry name" value="ABC1_TM_dom"/>
</dbReference>
<dbReference type="CDD" id="cd18595">
    <property type="entry name" value="ABC_6TM_MRP1_2_3_6_D1_like"/>
    <property type="match status" value="1"/>
</dbReference>
<sequence length="1776" mass="201916">MNEFCNNSSIWDLNLTWRGEWPEFTQCFQDTVLIWISTGHKVCQRKWSSITYLKMIFALIMLVLTTINVVYAAVDLKEESSYWKASLVGPVIEAATILLVIFYIALERHKGLVTSGVLFIYWTFAILTKIIPFYTKLLKKDVCPEQKASFLSRITFNWITSLMIQGYKKPLNEDEMFKLNERDMCKVAYKRFLKNWDKERISASRLGQSGSSRRYNLQDDMSESTPLLAPKPVIKDPNTKEKKRSLFRALAKTFGLELLHAHVFKLIYDITIFISPILLRFLIAFSKGSTETDSSEFSQTWKGYMLAAAFFVTILIQSIACHQQFYWGMTLGIRVKAALMAAVYRKALTLTSGARKESTVGEIVNLMSIDTQHVQDNINYLWALWSSPLQIGLCLYFLYQTVGVSAFAGFGILILLLPVNGVVMGKIHGLQGEQMKQKDNRVKLLSEVLNGIKILKLYAWEMSFKDKIAAIRNIELTILKKSAMLSMIFWFSWGVAPYLTIILMLRLHLLLFLFNILRFAINFAPMALTETIKASVSIKRLNKFLSHDELDADNVFHDYSKNDAILVENGTFMWDPDIGECLKNIDLSVPEKSLVAIVGQVGSGKSSLMSAILGDMTKVKGTVNVKGSVWYVPQQAWIQNCTLQDNILLHYRDLWDMYLSKHGYKTGSVGYVPQQAWIQNCTLQDNILFGNDMEQDKYHQVIDACALQPDLDILPAGDSTEIGEKGINLSGGQKQRVSLARAVYHDTDIYLLDDPLSAVDSNVGKHIFDQVIGKDSLLKDKTRVLVTHGVRWLPFVDKIIVMMDGAVSECGSYDELLSHDGAFAQFLKMYLIQTEDEEEEDPDEKEIKAKILQRLTSITSEDDESDKAVLSETDDKKILKRLISKDVEHPKSPELQRLKSKEDELKQDEKKSTVDNKLITDEKMEEGNVRLGVFGTYARALGVPYTCIILILFALNQATSVFGNIWLSQWTSDTTLTNRSLEPNSTVYRERNDYYLGVYGGTGIAIGIFLLSYVTLFMLRSVAASRKLHHEMLHSIIRAPMFFFDTTPIGRIVNRFSADIETIDNELPWTVQMFWDTAFMVVATFVVISYGTPLFMTVIIPFAFFYFVAQRFYVATSRQLKRLQSKTRSPVYNHFGETVSGASVIRAYGAQERFIETSDQRIDMNQRFSYASITANRWLGVRLEFLGNLTVFSAAMFAVISVVRGDGIDGAIVGLSISYALQITENLNWLVRMTSDLETNIVSVERVKEYTEIPSEANLVTNYRPSPDWPQNGVVEFKRYSTRYRDGLDLVLKGIDTQINAGEKVGIVGRTGAGKSSLTLALFRLIEPASGRIIVDEENLYIMGLHDCRSKLTILPQDPVLFSGSLRMNLDPMDEYKETDLWKALEHAHLKEFVQNLPQKLEYDCGEGGLNLSVGQRQLICLARSLLRKTKILVLDEATAAVDMETDDLIQQTIKQEFADCTVITIAHRLNTVMDYDRIMVLDKGEIMEFDSPNELLKNTDGLFYQLAKDAGIVIYVCYYALEGFFSGMGDKDQDNYVRNLVVIANYGKEALACLLEYEVTSKHLSLEDFVNSNQHDIYHLCFNKKKCCQCVQGWKACVPTNRVLRESQLEIVLNKNISRYPCHKTKNVSDFCCCQALHNLTTERFDVTLLRCFLTNFGTLWKVAPVEQAVNTILRHRNDYGHASDTRISEGLFQQHKAEIENAILDIFSFCRPSDVLSMKQKLSDSYCRSLDTVSCSKYLSVLLEEIHLQSSLENMEKGMQEIKEHIEHFGELHI</sequence>
<keyword evidence="10 14" id="KW-0472">Membrane</keyword>
<proteinExistence type="inferred from homology"/>
<dbReference type="GO" id="GO:0015431">
    <property type="term" value="F:ABC-type glutathione S-conjugate transporter activity"/>
    <property type="evidence" value="ECO:0007669"/>
    <property type="project" value="UniProtKB-EC"/>
</dbReference>
<keyword evidence="4" id="KW-0926">Vacuole</keyword>
<evidence type="ECO:0000256" key="11">
    <source>
        <dbReference type="ARBA" id="ARBA00024220"/>
    </source>
</evidence>
<dbReference type="PROSITE" id="PS50893">
    <property type="entry name" value="ABC_TRANSPORTER_2"/>
    <property type="match status" value="2"/>
</dbReference>
<dbReference type="PANTHER" id="PTHR24223">
    <property type="entry name" value="ATP-BINDING CASSETTE SUB-FAMILY C"/>
    <property type="match status" value="1"/>
</dbReference>
<feature type="domain" description="ABC transporter" evidence="15">
    <location>
        <begin position="565"/>
        <end position="829"/>
    </location>
</feature>
<evidence type="ECO:0000313" key="17">
    <source>
        <dbReference type="EMBL" id="CAG2242839.1"/>
    </source>
</evidence>
<dbReference type="Gene3D" id="1.20.1560.10">
    <property type="entry name" value="ABC transporter type 1, transmembrane domain"/>
    <property type="match status" value="2"/>
</dbReference>
<feature type="transmembrane region" description="Helical" evidence="14">
    <location>
        <begin position="266"/>
        <end position="283"/>
    </location>
</feature>
<dbReference type="PANTHER" id="PTHR24223:SF443">
    <property type="entry name" value="MULTIDRUG-RESISTANCE LIKE PROTEIN 1, ISOFORM I"/>
    <property type="match status" value="1"/>
</dbReference>
<dbReference type="FunFam" id="1.20.1560.10:FF:000020">
    <property type="entry name" value="ABC metal ion transporter"/>
    <property type="match status" value="1"/>
</dbReference>
<protein>
    <recommendedName>
        <fullName evidence="11">ABC-type glutathione-S-conjugate transporter</fullName>
        <ecNumber evidence="11">7.6.2.3</ecNumber>
    </recommendedName>
</protein>
<dbReference type="CDD" id="cd18603">
    <property type="entry name" value="ABC_6TM_MRP1_2_3_6_D2_like"/>
    <property type="match status" value="1"/>
</dbReference>
<evidence type="ECO:0000256" key="1">
    <source>
        <dbReference type="ARBA" id="ARBA00004128"/>
    </source>
</evidence>
<evidence type="ECO:0000256" key="3">
    <source>
        <dbReference type="ARBA" id="ARBA00022448"/>
    </source>
</evidence>
<keyword evidence="18" id="KW-1185">Reference proteome</keyword>
<evidence type="ECO:0000256" key="12">
    <source>
        <dbReference type="ARBA" id="ARBA00047523"/>
    </source>
</evidence>
<comment type="caution">
    <text evidence="17">The sequence shown here is derived from an EMBL/GenBank/DDBJ whole genome shotgun (WGS) entry which is preliminary data.</text>
</comment>
<keyword evidence="9 14" id="KW-1133">Transmembrane helix</keyword>
<feature type="transmembrane region" description="Helical" evidence="14">
    <location>
        <begin position="303"/>
        <end position="321"/>
    </location>
</feature>
<dbReference type="EC" id="7.6.2.3" evidence="11"/>
<dbReference type="InterPro" id="IPR017871">
    <property type="entry name" value="ABC_transporter-like_CS"/>
</dbReference>
<feature type="region of interest" description="Disordered" evidence="13">
    <location>
        <begin position="893"/>
        <end position="912"/>
    </location>
</feature>
<dbReference type="GO" id="GO:0000323">
    <property type="term" value="C:lytic vacuole"/>
    <property type="evidence" value="ECO:0007669"/>
    <property type="project" value="UniProtKB-ARBA"/>
</dbReference>
<evidence type="ECO:0000256" key="2">
    <source>
        <dbReference type="ARBA" id="ARBA00009726"/>
    </source>
</evidence>
<dbReference type="GO" id="GO:0005524">
    <property type="term" value="F:ATP binding"/>
    <property type="evidence" value="ECO:0007669"/>
    <property type="project" value="UniProtKB-KW"/>
</dbReference>
<dbReference type="InterPro" id="IPR036640">
    <property type="entry name" value="ABC1_TM_sf"/>
</dbReference>
<dbReference type="InterPro" id="IPR027417">
    <property type="entry name" value="P-loop_NTPase"/>
</dbReference>
<evidence type="ECO:0000256" key="13">
    <source>
        <dbReference type="SAM" id="MobiDB-lite"/>
    </source>
</evidence>
<dbReference type="GO" id="GO:0005774">
    <property type="term" value="C:vacuolar membrane"/>
    <property type="evidence" value="ECO:0007669"/>
    <property type="project" value="UniProtKB-SubCell"/>
</dbReference>
<feature type="domain" description="ABC transporter" evidence="15">
    <location>
        <begin position="1275"/>
        <end position="1509"/>
    </location>
</feature>
<dbReference type="Pfam" id="PF00664">
    <property type="entry name" value="ABC_membrane"/>
    <property type="match status" value="2"/>
</dbReference>
<dbReference type="SMART" id="SM00382">
    <property type="entry name" value="AAA"/>
    <property type="match status" value="2"/>
</dbReference>
<dbReference type="EMBL" id="CAJPWZ010002684">
    <property type="protein sequence ID" value="CAG2242839.1"/>
    <property type="molecule type" value="Genomic_DNA"/>
</dbReference>
<dbReference type="Pfam" id="PF00005">
    <property type="entry name" value="ABC_tran"/>
    <property type="match status" value="2"/>
</dbReference>
<evidence type="ECO:0000256" key="4">
    <source>
        <dbReference type="ARBA" id="ARBA00022554"/>
    </source>
</evidence>
<feature type="domain" description="ABC transmembrane type-1" evidence="16">
    <location>
        <begin position="948"/>
        <end position="1239"/>
    </location>
</feature>
<dbReference type="Proteomes" id="UP000683360">
    <property type="component" value="Unassembled WGS sequence"/>
</dbReference>
<feature type="transmembrane region" description="Helical" evidence="14">
    <location>
        <begin position="86"/>
        <end position="106"/>
    </location>
</feature>
<dbReference type="Gene3D" id="3.40.50.300">
    <property type="entry name" value="P-loop containing nucleotide triphosphate hydrolases"/>
    <property type="match status" value="3"/>
</dbReference>
<feature type="transmembrane region" description="Helical" evidence="14">
    <location>
        <begin position="405"/>
        <end position="427"/>
    </location>
</feature>
<evidence type="ECO:0000256" key="7">
    <source>
        <dbReference type="ARBA" id="ARBA00022741"/>
    </source>
</evidence>
<dbReference type="SUPFAM" id="SSF52540">
    <property type="entry name" value="P-loop containing nucleoside triphosphate hydrolases"/>
    <property type="match status" value="2"/>
</dbReference>
<organism evidence="17 18">
    <name type="scientific">Mytilus edulis</name>
    <name type="common">Blue mussel</name>
    <dbReference type="NCBI Taxonomy" id="6550"/>
    <lineage>
        <taxon>Eukaryota</taxon>
        <taxon>Metazoa</taxon>
        <taxon>Spiralia</taxon>
        <taxon>Lophotrochozoa</taxon>
        <taxon>Mollusca</taxon>
        <taxon>Bivalvia</taxon>
        <taxon>Autobranchia</taxon>
        <taxon>Pteriomorphia</taxon>
        <taxon>Mytilida</taxon>
        <taxon>Mytiloidea</taxon>
        <taxon>Mytilidae</taxon>
        <taxon>Mytilinae</taxon>
        <taxon>Mytilus</taxon>
    </lineage>
</organism>
<name>A0A8S3UKN4_MYTED</name>
<dbReference type="InterPro" id="IPR050173">
    <property type="entry name" value="ABC_transporter_C-like"/>
</dbReference>
<reference evidence="17" key="1">
    <citation type="submission" date="2021-03" db="EMBL/GenBank/DDBJ databases">
        <authorList>
            <person name="Bekaert M."/>
        </authorList>
    </citation>
    <scope>NUCLEOTIDE SEQUENCE</scope>
</reference>
<feature type="transmembrane region" description="Helical" evidence="14">
    <location>
        <begin position="1094"/>
        <end position="1114"/>
    </location>
</feature>
<evidence type="ECO:0000256" key="6">
    <source>
        <dbReference type="ARBA" id="ARBA00022737"/>
    </source>
</evidence>
<feature type="transmembrane region" description="Helical" evidence="14">
    <location>
        <begin position="482"/>
        <end position="503"/>
    </location>
</feature>
<keyword evidence="8" id="KW-0067">ATP-binding</keyword>
<keyword evidence="3" id="KW-0813">Transport</keyword>
<feature type="domain" description="ABC transmembrane type-1" evidence="16">
    <location>
        <begin position="263"/>
        <end position="505"/>
    </location>
</feature>
<dbReference type="CDD" id="cd03244">
    <property type="entry name" value="ABCC_MRP_domain2"/>
    <property type="match status" value="1"/>
</dbReference>
<dbReference type="FunFam" id="1.20.1560.10:FF:000001">
    <property type="entry name" value="ATP-binding cassette subfamily C member 1"/>
    <property type="match status" value="1"/>
</dbReference>
<feature type="transmembrane region" description="Helical" evidence="14">
    <location>
        <begin position="55"/>
        <end position="74"/>
    </location>
</feature>
<keyword evidence="7" id="KW-0547">Nucleotide-binding</keyword>
<dbReference type="FunFam" id="3.40.50.300:FF:000074">
    <property type="entry name" value="Multidrug resistance-associated protein 5 isoform 1"/>
    <property type="match status" value="1"/>
</dbReference>
<evidence type="ECO:0000256" key="8">
    <source>
        <dbReference type="ARBA" id="ARBA00022840"/>
    </source>
</evidence>
<dbReference type="PROSITE" id="PS50929">
    <property type="entry name" value="ABC_TM1F"/>
    <property type="match status" value="2"/>
</dbReference>
<dbReference type="FunFam" id="3.40.50.300:FF:000997">
    <property type="entry name" value="Multidrug resistance-associated protein 1"/>
    <property type="match status" value="1"/>
</dbReference>
<evidence type="ECO:0000259" key="15">
    <source>
        <dbReference type="PROSITE" id="PS50893"/>
    </source>
</evidence>
<dbReference type="PROSITE" id="PS00211">
    <property type="entry name" value="ABC_TRANSPORTER_1"/>
    <property type="match status" value="2"/>
</dbReference>
<gene>
    <name evidence="17" type="ORF">MEDL_54967</name>
</gene>
<feature type="transmembrane region" description="Helical" evidence="14">
    <location>
        <begin position="994"/>
        <end position="1019"/>
    </location>
</feature>
<dbReference type="CDD" id="cd03250">
    <property type="entry name" value="ABCC_MRP_domain1"/>
    <property type="match status" value="1"/>
</dbReference>
<dbReference type="OrthoDB" id="6500128at2759"/>
<comment type="catalytic activity">
    <reaction evidence="12">
        <text>leukotriene C4(in) + ATP + H2O = leukotriene C4(out) + ADP + phosphate + H(+)</text>
        <dbReference type="Rhea" id="RHEA:38963"/>
        <dbReference type="ChEBI" id="CHEBI:15377"/>
        <dbReference type="ChEBI" id="CHEBI:15378"/>
        <dbReference type="ChEBI" id="CHEBI:30616"/>
        <dbReference type="ChEBI" id="CHEBI:43474"/>
        <dbReference type="ChEBI" id="CHEBI:57973"/>
        <dbReference type="ChEBI" id="CHEBI:456216"/>
    </reaction>
    <physiologicalReaction direction="left-to-right" evidence="12">
        <dbReference type="Rhea" id="RHEA:38964"/>
    </physiologicalReaction>
</comment>
<accession>A0A8S3UKN4</accession>
<dbReference type="InterPro" id="IPR003439">
    <property type="entry name" value="ABC_transporter-like_ATP-bd"/>
</dbReference>
<comment type="similarity">
    <text evidence="2">Belongs to the ABC transporter superfamily. ABCC family. Conjugate transporter (TC 3.A.1.208) subfamily.</text>
</comment>
<evidence type="ECO:0000313" key="18">
    <source>
        <dbReference type="Proteomes" id="UP000683360"/>
    </source>
</evidence>
<dbReference type="SUPFAM" id="SSF90123">
    <property type="entry name" value="ABC transporter transmembrane region"/>
    <property type="match status" value="2"/>
</dbReference>
<feature type="transmembrane region" description="Helical" evidence="14">
    <location>
        <begin position="1185"/>
        <end position="1203"/>
    </location>
</feature>
<evidence type="ECO:0000256" key="9">
    <source>
        <dbReference type="ARBA" id="ARBA00022989"/>
    </source>
</evidence>
<evidence type="ECO:0000256" key="10">
    <source>
        <dbReference type="ARBA" id="ARBA00023136"/>
    </source>
</evidence>
<evidence type="ECO:0000256" key="14">
    <source>
        <dbReference type="SAM" id="Phobius"/>
    </source>
</evidence>
<keyword evidence="6" id="KW-0677">Repeat</keyword>